<reference evidence="1 2" key="1">
    <citation type="submission" date="2011-11" db="EMBL/GenBank/DDBJ databases">
        <title>Complete sequence of Spirochaeta sp. grapes.</title>
        <authorList>
            <consortium name="US DOE Joint Genome Institute"/>
            <person name="Lucas S."/>
            <person name="Han J."/>
            <person name="Lapidus A."/>
            <person name="Cheng J.-F."/>
            <person name="Goodwin L."/>
            <person name="Pitluck S."/>
            <person name="Peters L."/>
            <person name="Ovchinnikova G."/>
            <person name="Munk A.C."/>
            <person name="Detter J.C."/>
            <person name="Han C."/>
            <person name="Tapia R."/>
            <person name="Land M."/>
            <person name="Hauser L."/>
            <person name="Kyrpides N."/>
            <person name="Ivanova N."/>
            <person name="Pagani I."/>
            <person name="Ritalahtilisa K."/>
            <person name="Loeffler F."/>
            <person name="Woyke T."/>
        </authorList>
    </citation>
    <scope>NUCLEOTIDE SEQUENCE [LARGE SCALE GENOMIC DNA]</scope>
    <source>
        <strain evidence="2">ATCC BAA-1885 / DSM 22778 / Grapes</strain>
    </source>
</reference>
<dbReference type="KEGG" id="sgp:SpiGrapes_2088"/>
<dbReference type="HOGENOM" id="CLU_177584_0_1_12"/>
<dbReference type="eggNOG" id="COG1905">
    <property type="taxonomic scope" value="Bacteria"/>
</dbReference>
<protein>
    <submittedName>
        <fullName evidence="1">NADH:ubiquinone oxidoreductase 24 kD subunit</fullName>
    </submittedName>
</protein>
<organism evidence="1 2">
    <name type="scientific">Sphaerochaeta pleomorpha (strain ATCC BAA-1885 / DSM 22778 / Grapes)</name>
    <dbReference type="NCBI Taxonomy" id="158190"/>
    <lineage>
        <taxon>Bacteria</taxon>
        <taxon>Pseudomonadati</taxon>
        <taxon>Spirochaetota</taxon>
        <taxon>Spirochaetia</taxon>
        <taxon>Spirochaetales</taxon>
        <taxon>Sphaerochaetaceae</taxon>
        <taxon>Sphaerochaeta</taxon>
    </lineage>
</organism>
<proteinExistence type="predicted"/>
<dbReference type="SUPFAM" id="SSF52833">
    <property type="entry name" value="Thioredoxin-like"/>
    <property type="match status" value="1"/>
</dbReference>
<evidence type="ECO:0000313" key="1">
    <source>
        <dbReference type="EMBL" id="AEV29875.1"/>
    </source>
</evidence>
<accession>G8QR27</accession>
<dbReference type="InterPro" id="IPR036249">
    <property type="entry name" value="Thioredoxin-like_sf"/>
</dbReference>
<dbReference type="CDD" id="cd02980">
    <property type="entry name" value="TRX_Fd_family"/>
    <property type="match status" value="1"/>
</dbReference>
<sequence>MGFVMEKVKVELCMGSSCFARGNSQALANLESYISENHLEDRVELIGHLCLGACSSGPNMKIDDISFSGVRSECVVDLLIDALNRKDNS</sequence>
<keyword evidence="2" id="KW-1185">Reference proteome</keyword>
<keyword evidence="1" id="KW-0830">Ubiquinone</keyword>
<name>G8QR27_SPHPG</name>
<dbReference type="STRING" id="158190.SpiGrapes_2088"/>
<dbReference type="Gene3D" id="3.40.30.10">
    <property type="entry name" value="Glutaredoxin"/>
    <property type="match status" value="1"/>
</dbReference>
<evidence type="ECO:0000313" key="2">
    <source>
        <dbReference type="Proteomes" id="UP000005632"/>
    </source>
</evidence>
<dbReference type="AlphaFoldDB" id="G8QR27"/>
<dbReference type="EMBL" id="CP003155">
    <property type="protein sequence ID" value="AEV29875.1"/>
    <property type="molecule type" value="Genomic_DNA"/>
</dbReference>
<gene>
    <name evidence="1" type="ordered locus">SpiGrapes_2088</name>
</gene>
<dbReference type="Pfam" id="PF01257">
    <property type="entry name" value="2Fe-2S_thioredx"/>
    <property type="match status" value="1"/>
</dbReference>
<dbReference type="Proteomes" id="UP000005632">
    <property type="component" value="Chromosome"/>
</dbReference>